<proteinExistence type="predicted"/>
<dbReference type="RefSeq" id="WP_091098397.1">
    <property type="nucleotide sequence ID" value="NZ_FNXE01000018.1"/>
</dbReference>
<dbReference type="CDD" id="cd12105">
    <property type="entry name" value="HmuY"/>
    <property type="match status" value="1"/>
</dbReference>
<evidence type="ECO:0000256" key="1">
    <source>
        <dbReference type="SAM" id="SignalP"/>
    </source>
</evidence>
<dbReference type="InterPro" id="IPR025921">
    <property type="entry name" value="HmuY"/>
</dbReference>
<keyword evidence="1" id="KW-0732">Signal</keyword>
<sequence>MKKYLLFFSFLLFAVYSCSDDDGVNADVASVSFTVPSLNLTNEVTDIEISFSKATDTAGTITIGVVETEAKYGVDYTTTPEGSSTTLEIPFEAGVSKVVFNFNKLVQAVDGQVKNVKFTINSISTDYTITGNTSLVANFNDTPLTGNSLEPEVGGPSQANQVYIDLSSGAMTTVPRISWDLGFYSGNEFRVVLNNSVKMSAKSLENTDLSIVATEDNTMLIGQGAGNLDQIDDPAGLITGTAIAEVSANDAENFVYLINLGSNPGSNPPALGSPAADTGGHRGWKKIRVLREGNGYKLQYADLTATTFNEVTIDKDAAYNFSFFSFTANATVNVEPQKEKWDLNFTTFTNTVNMGGGQLIPYFYPDFVVNNSKGGALVYSVSTDDFTYDSFTLANVDQSKFTNDQRAIGSTWRATSAPGPDGNPMSQFVLKTDIFYVIKDPAGNLYKVKMTGGALPNLERGHPTFVYDKL</sequence>
<dbReference type="PROSITE" id="PS51257">
    <property type="entry name" value="PROKAR_LIPOPROTEIN"/>
    <property type="match status" value="1"/>
</dbReference>
<keyword evidence="3" id="KW-1185">Reference proteome</keyword>
<dbReference type="AlphaFoldDB" id="A0A1H6L1A7"/>
<name>A0A1H6L1A7_9FLAO</name>
<evidence type="ECO:0000313" key="3">
    <source>
        <dbReference type="Proteomes" id="UP000199634"/>
    </source>
</evidence>
<dbReference type="Pfam" id="PF14064">
    <property type="entry name" value="HmuY"/>
    <property type="match status" value="2"/>
</dbReference>
<organism evidence="2 3">
    <name type="scientific">Paenimyroides marinum</name>
    <dbReference type="NCBI Taxonomy" id="1159016"/>
    <lineage>
        <taxon>Bacteria</taxon>
        <taxon>Pseudomonadati</taxon>
        <taxon>Bacteroidota</taxon>
        <taxon>Flavobacteriia</taxon>
        <taxon>Flavobacteriales</taxon>
        <taxon>Flavobacteriaceae</taxon>
        <taxon>Paenimyroides</taxon>
    </lineage>
</organism>
<evidence type="ECO:0000313" key="2">
    <source>
        <dbReference type="EMBL" id="SEH80035.1"/>
    </source>
</evidence>
<dbReference type="OrthoDB" id="1091850at2"/>
<gene>
    <name evidence="2" type="ORF">SAMN02927937_01509</name>
</gene>
<accession>A0A1H6L1A7</accession>
<protein>
    <submittedName>
        <fullName evidence="2">HmuY protein</fullName>
    </submittedName>
</protein>
<dbReference type="STRING" id="1159016.SAMN02927937_01509"/>
<reference evidence="3" key="1">
    <citation type="submission" date="2016-10" db="EMBL/GenBank/DDBJ databases">
        <authorList>
            <person name="Varghese N."/>
            <person name="Submissions S."/>
        </authorList>
    </citation>
    <scope>NUCLEOTIDE SEQUENCE [LARGE SCALE GENOMIC DNA]</scope>
    <source>
        <strain evidence="3">CGMCC 1.10825</strain>
    </source>
</reference>
<feature type="chain" id="PRO_5011570588" evidence="1">
    <location>
        <begin position="20"/>
        <end position="470"/>
    </location>
</feature>
<dbReference type="EMBL" id="FNXE01000018">
    <property type="protein sequence ID" value="SEH80035.1"/>
    <property type="molecule type" value="Genomic_DNA"/>
</dbReference>
<dbReference type="Proteomes" id="UP000199634">
    <property type="component" value="Unassembled WGS sequence"/>
</dbReference>
<feature type="signal peptide" evidence="1">
    <location>
        <begin position="1"/>
        <end position="19"/>
    </location>
</feature>